<gene>
    <name evidence="10" type="ORF">PX52LOC_04323</name>
</gene>
<dbReference type="AlphaFoldDB" id="A0A5C1AEX6"/>
<dbReference type="InterPro" id="IPR019614">
    <property type="entry name" value="SAM-dep_methyl-trfase"/>
</dbReference>
<keyword evidence="7" id="KW-0694">RNA-binding</keyword>
<comment type="similarity">
    <text evidence="8">Belongs to the methyltransferase superfamily. RlmI family.</text>
</comment>
<accession>A0A5C1AEX6</accession>
<dbReference type="PANTHER" id="PTHR42873">
    <property type="entry name" value="RIBOSOMAL RNA LARGE SUBUNIT METHYLTRANSFERASE"/>
    <property type="match status" value="1"/>
</dbReference>
<name>A0A5C1AEX6_9BACT</name>
<dbReference type="GO" id="GO:0003723">
    <property type="term" value="F:RNA binding"/>
    <property type="evidence" value="ECO:0007669"/>
    <property type="project" value="UniProtKB-KW"/>
</dbReference>
<dbReference type="Pfam" id="PF10672">
    <property type="entry name" value="Methyltrans_SAM"/>
    <property type="match status" value="1"/>
</dbReference>
<dbReference type="OrthoDB" id="9805492at2"/>
<dbReference type="PROSITE" id="PS50890">
    <property type="entry name" value="PUA"/>
    <property type="match status" value="1"/>
</dbReference>
<dbReference type="GO" id="GO:0032259">
    <property type="term" value="P:methylation"/>
    <property type="evidence" value="ECO:0007669"/>
    <property type="project" value="UniProtKB-KW"/>
</dbReference>
<evidence type="ECO:0000256" key="4">
    <source>
        <dbReference type="ARBA" id="ARBA00022603"/>
    </source>
</evidence>
<comment type="subcellular location">
    <subcellularLocation>
        <location evidence="1">Cytoplasm</location>
    </subcellularLocation>
</comment>
<organism evidence="10 11">
    <name type="scientific">Limnoglobus roseus</name>
    <dbReference type="NCBI Taxonomy" id="2598579"/>
    <lineage>
        <taxon>Bacteria</taxon>
        <taxon>Pseudomonadati</taxon>
        <taxon>Planctomycetota</taxon>
        <taxon>Planctomycetia</taxon>
        <taxon>Gemmatales</taxon>
        <taxon>Gemmataceae</taxon>
        <taxon>Limnoglobus</taxon>
    </lineage>
</organism>
<dbReference type="SUPFAM" id="SSF53335">
    <property type="entry name" value="S-adenosyl-L-methionine-dependent methyltransferases"/>
    <property type="match status" value="1"/>
</dbReference>
<evidence type="ECO:0000256" key="2">
    <source>
        <dbReference type="ARBA" id="ARBA00022490"/>
    </source>
</evidence>
<keyword evidence="2" id="KW-0963">Cytoplasm</keyword>
<evidence type="ECO:0000256" key="7">
    <source>
        <dbReference type="ARBA" id="ARBA00022884"/>
    </source>
</evidence>
<reference evidence="11" key="1">
    <citation type="submission" date="2019-08" db="EMBL/GenBank/DDBJ databases">
        <title>Limnoglobus roseus gen. nov., sp. nov., a novel freshwater planctomycete with a giant genome from the family Gemmataceae.</title>
        <authorList>
            <person name="Kulichevskaya I.S."/>
            <person name="Naumoff D.G."/>
            <person name="Miroshnikov K."/>
            <person name="Ivanova A."/>
            <person name="Philippov D.A."/>
            <person name="Hakobyan A."/>
            <person name="Rijpstra I.C."/>
            <person name="Sinninghe Damste J.S."/>
            <person name="Liesack W."/>
            <person name="Dedysh S.N."/>
        </authorList>
    </citation>
    <scope>NUCLEOTIDE SEQUENCE [LARGE SCALE GENOMIC DNA]</scope>
    <source>
        <strain evidence="11">PX52</strain>
    </source>
</reference>
<dbReference type="InterPro" id="IPR041532">
    <property type="entry name" value="RlmI-like_PUA"/>
</dbReference>
<dbReference type="PANTHER" id="PTHR42873:SF1">
    <property type="entry name" value="S-ADENOSYLMETHIONINE-DEPENDENT METHYLTRANSFERASE DOMAIN-CONTAINING PROTEIN"/>
    <property type="match status" value="1"/>
</dbReference>
<dbReference type="GO" id="GO:0008168">
    <property type="term" value="F:methyltransferase activity"/>
    <property type="evidence" value="ECO:0007669"/>
    <property type="project" value="UniProtKB-KW"/>
</dbReference>
<dbReference type="CDD" id="cd11572">
    <property type="entry name" value="RlmI_M_like"/>
    <property type="match status" value="1"/>
</dbReference>
<dbReference type="InterPro" id="IPR015947">
    <property type="entry name" value="PUA-like_sf"/>
</dbReference>
<sequence length="397" mass="43537">MTTASVILKPKRAQPFFGRHPWVFAGAVEKVDGKPADGDEVILRTSAGNFVARGLFNNHSKILVRLYSWDEAKPLDRDFFRDRLAHAIKLRHDVLKLNHGPTAAYRVCFSESDILSGLIVDRYGEWLTAQFTALGLANRREMIADILRELLNPRGIYLRTEKGIGKLEGCELHDGLLSGEPPPAEIVIEENGLKFAVNLAEGQKTGYYLDQRDNRAAVAKMCEGKRVLDAFSYSGGFGVYAAKGGAASVSCVDASDAALTLAKRNADLNGLTQVTTAKADVFNHLTALAQEKQQFDVVVLDPPKFARNRAALPDAIQGYRRLHKLAMKLLAPDGILVSCCCTGLIKMTDLEEIIAQVAMDAKRDTQILERRGPSADHPVAVSCRESGYLKCIVSRVT</sequence>
<dbReference type="Gene3D" id="2.30.130.10">
    <property type="entry name" value="PUA domain"/>
    <property type="match status" value="1"/>
</dbReference>
<dbReference type="Proteomes" id="UP000324974">
    <property type="component" value="Chromosome"/>
</dbReference>
<evidence type="ECO:0000256" key="5">
    <source>
        <dbReference type="ARBA" id="ARBA00022679"/>
    </source>
</evidence>
<dbReference type="GO" id="GO:0006364">
    <property type="term" value="P:rRNA processing"/>
    <property type="evidence" value="ECO:0007669"/>
    <property type="project" value="UniProtKB-KW"/>
</dbReference>
<dbReference type="SUPFAM" id="SSF88697">
    <property type="entry name" value="PUA domain-like"/>
    <property type="match status" value="1"/>
</dbReference>
<dbReference type="InterPro" id="IPR002478">
    <property type="entry name" value="PUA"/>
</dbReference>
<keyword evidence="11" id="KW-1185">Reference proteome</keyword>
<evidence type="ECO:0000256" key="1">
    <source>
        <dbReference type="ARBA" id="ARBA00004496"/>
    </source>
</evidence>
<proteinExistence type="inferred from homology"/>
<dbReference type="EMBL" id="CP042425">
    <property type="protein sequence ID" value="QEL17340.1"/>
    <property type="molecule type" value="Genomic_DNA"/>
</dbReference>
<dbReference type="InterPro" id="IPR029063">
    <property type="entry name" value="SAM-dependent_MTases_sf"/>
</dbReference>
<keyword evidence="3" id="KW-0698">rRNA processing</keyword>
<evidence type="ECO:0000313" key="11">
    <source>
        <dbReference type="Proteomes" id="UP000324974"/>
    </source>
</evidence>
<keyword evidence="5 10" id="KW-0808">Transferase</keyword>
<dbReference type="KEGG" id="lrs:PX52LOC_04323"/>
<dbReference type="SMART" id="SM00359">
    <property type="entry name" value="PUA"/>
    <property type="match status" value="1"/>
</dbReference>
<protein>
    <submittedName>
        <fullName evidence="10">Class I SAM-dependent rRNA methyltransferase</fullName>
    </submittedName>
</protein>
<dbReference type="Gene3D" id="3.30.750.80">
    <property type="entry name" value="RNA methyltransferase domain (HRMD) like"/>
    <property type="match status" value="1"/>
</dbReference>
<evidence type="ECO:0000256" key="8">
    <source>
        <dbReference type="ARBA" id="ARBA00038091"/>
    </source>
</evidence>
<keyword evidence="4 10" id="KW-0489">Methyltransferase</keyword>
<dbReference type="CDD" id="cd02440">
    <property type="entry name" value="AdoMet_MTases"/>
    <property type="match status" value="1"/>
</dbReference>
<keyword evidence="6" id="KW-0949">S-adenosyl-L-methionine</keyword>
<evidence type="ECO:0000313" key="10">
    <source>
        <dbReference type="EMBL" id="QEL17340.1"/>
    </source>
</evidence>
<dbReference type="GO" id="GO:0005737">
    <property type="term" value="C:cytoplasm"/>
    <property type="evidence" value="ECO:0007669"/>
    <property type="project" value="UniProtKB-SubCell"/>
</dbReference>
<dbReference type="RefSeq" id="WP_149111967.1">
    <property type="nucleotide sequence ID" value="NZ_CP042425.1"/>
</dbReference>
<evidence type="ECO:0000259" key="9">
    <source>
        <dbReference type="SMART" id="SM00359"/>
    </source>
</evidence>
<dbReference type="Pfam" id="PF17785">
    <property type="entry name" value="PUA_3"/>
    <property type="match status" value="1"/>
</dbReference>
<dbReference type="Gene3D" id="3.40.50.150">
    <property type="entry name" value="Vaccinia Virus protein VP39"/>
    <property type="match status" value="1"/>
</dbReference>
<evidence type="ECO:0000256" key="6">
    <source>
        <dbReference type="ARBA" id="ARBA00022691"/>
    </source>
</evidence>
<dbReference type="CDD" id="cd21153">
    <property type="entry name" value="PUA_RlmI"/>
    <property type="match status" value="1"/>
</dbReference>
<dbReference type="InterPro" id="IPR036974">
    <property type="entry name" value="PUA_sf"/>
</dbReference>
<feature type="domain" description="PUA" evidence="9">
    <location>
        <begin position="4"/>
        <end position="89"/>
    </location>
</feature>
<evidence type="ECO:0000256" key="3">
    <source>
        <dbReference type="ARBA" id="ARBA00022552"/>
    </source>
</evidence>